<keyword evidence="8" id="KW-1185">Reference proteome</keyword>
<evidence type="ECO:0000256" key="5">
    <source>
        <dbReference type="SAM" id="Phobius"/>
    </source>
</evidence>
<dbReference type="InterPro" id="IPR051856">
    <property type="entry name" value="CSR-E3_Ligase_Protein"/>
</dbReference>
<evidence type="ECO:0000259" key="6">
    <source>
        <dbReference type="Pfam" id="PF07782"/>
    </source>
</evidence>
<dbReference type="InterPro" id="IPR012858">
    <property type="entry name" value="DC_STAMP-like"/>
</dbReference>
<feature type="transmembrane region" description="Helical" evidence="5">
    <location>
        <begin position="49"/>
        <end position="70"/>
    </location>
</feature>
<evidence type="ECO:0000313" key="7">
    <source>
        <dbReference type="EMBL" id="KAK1138224.1"/>
    </source>
</evidence>
<keyword evidence="3 5" id="KW-1133">Transmembrane helix</keyword>
<evidence type="ECO:0000313" key="8">
    <source>
        <dbReference type="Proteomes" id="UP001230051"/>
    </source>
</evidence>
<dbReference type="AlphaFoldDB" id="A0AAD8CGI1"/>
<comment type="caution">
    <text evidence="7">The sequence shown here is derived from an EMBL/GenBank/DDBJ whole genome shotgun (WGS) entry which is preliminary data.</text>
</comment>
<evidence type="ECO:0000256" key="2">
    <source>
        <dbReference type="ARBA" id="ARBA00022692"/>
    </source>
</evidence>
<keyword evidence="2 5" id="KW-0812">Transmembrane</keyword>
<dbReference type="Pfam" id="PF07782">
    <property type="entry name" value="DC_STAMP"/>
    <property type="match status" value="1"/>
</dbReference>
<dbReference type="PANTHER" id="PTHR21041:SF3">
    <property type="entry name" value="OSTEOCLAST STIMULATORY TRANSMEMBRANE PROTEIN"/>
    <property type="match status" value="1"/>
</dbReference>
<dbReference type="Proteomes" id="UP001230051">
    <property type="component" value="Unassembled WGS sequence"/>
</dbReference>
<dbReference type="PANTHER" id="PTHR21041">
    <property type="entry name" value="DENDRITIC CELL-SPECIFIC TRANSMEMBRANE PROTEIN"/>
    <property type="match status" value="1"/>
</dbReference>
<evidence type="ECO:0000256" key="3">
    <source>
        <dbReference type="ARBA" id="ARBA00022989"/>
    </source>
</evidence>
<evidence type="ECO:0000256" key="1">
    <source>
        <dbReference type="ARBA" id="ARBA00004141"/>
    </source>
</evidence>
<dbReference type="EMBL" id="JAGXEW010000612">
    <property type="protein sequence ID" value="KAK1138224.1"/>
    <property type="molecule type" value="Genomic_DNA"/>
</dbReference>
<name>A0AAD8CGI1_ACIOX</name>
<proteinExistence type="predicted"/>
<comment type="subcellular location">
    <subcellularLocation>
        <location evidence="1">Membrane</location>
        <topology evidence="1">Multi-pass membrane protein</topology>
    </subcellularLocation>
</comment>
<sequence>MTIRVTYSVELILGFITIKKYSFQKDYHWNFTLTSRHCITEPSEPDRDVAVLVGVLYLLACIMVICEIYATRIRRKISASFFKKQEEKRVHFLYQRIIAKEERNKTDLPVFIIKTSDNK</sequence>
<evidence type="ECO:0000256" key="4">
    <source>
        <dbReference type="ARBA" id="ARBA00023136"/>
    </source>
</evidence>
<gene>
    <name evidence="7" type="primary">DCST2</name>
    <name evidence="7" type="ORF">AOXY_G37915</name>
</gene>
<protein>
    <submittedName>
        <fullName evidence="7">Osteoclast stimulatory transmembrane protein</fullName>
    </submittedName>
</protein>
<keyword evidence="4 5" id="KW-0472">Membrane</keyword>
<reference evidence="7" key="1">
    <citation type="submission" date="2022-02" db="EMBL/GenBank/DDBJ databases">
        <title>Atlantic sturgeon de novo genome assembly.</title>
        <authorList>
            <person name="Stock M."/>
            <person name="Klopp C."/>
            <person name="Guiguen Y."/>
            <person name="Cabau C."/>
            <person name="Parinello H."/>
            <person name="Santidrian Yebra-Pimentel E."/>
            <person name="Kuhl H."/>
            <person name="Dirks R.P."/>
            <person name="Guessner J."/>
            <person name="Wuertz S."/>
            <person name="Du K."/>
            <person name="Schartl M."/>
        </authorList>
    </citation>
    <scope>NUCLEOTIDE SEQUENCE</scope>
    <source>
        <strain evidence="7">STURGEONOMICS-FGT-2020</strain>
        <tissue evidence="7">Whole blood</tissue>
    </source>
</reference>
<organism evidence="7 8">
    <name type="scientific">Acipenser oxyrinchus oxyrinchus</name>
    <dbReference type="NCBI Taxonomy" id="40147"/>
    <lineage>
        <taxon>Eukaryota</taxon>
        <taxon>Metazoa</taxon>
        <taxon>Chordata</taxon>
        <taxon>Craniata</taxon>
        <taxon>Vertebrata</taxon>
        <taxon>Euteleostomi</taxon>
        <taxon>Actinopterygii</taxon>
        <taxon>Chondrostei</taxon>
        <taxon>Acipenseriformes</taxon>
        <taxon>Acipenseridae</taxon>
        <taxon>Acipenser</taxon>
    </lineage>
</organism>
<feature type="domain" description="Dendritic cell-specific transmembrane protein-like" evidence="6">
    <location>
        <begin position="20"/>
        <end position="94"/>
    </location>
</feature>
<accession>A0AAD8CGI1</accession>
<dbReference type="GO" id="GO:0016020">
    <property type="term" value="C:membrane"/>
    <property type="evidence" value="ECO:0007669"/>
    <property type="project" value="UniProtKB-SubCell"/>
</dbReference>